<organism evidence="6 7">
    <name type="scientific">Acidithiobacillus ferrooxidans</name>
    <name type="common">Thiobacillus ferrooxidans</name>
    <dbReference type="NCBI Taxonomy" id="920"/>
    <lineage>
        <taxon>Bacteria</taxon>
        <taxon>Pseudomonadati</taxon>
        <taxon>Pseudomonadota</taxon>
        <taxon>Acidithiobacillia</taxon>
        <taxon>Acidithiobacillales</taxon>
        <taxon>Acidithiobacillaceae</taxon>
        <taxon>Acidithiobacillus</taxon>
    </lineage>
</organism>
<evidence type="ECO:0000313" key="7">
    <source>
        <dbReference type="Proteomes" id="UP000248886"/>
    </source>
</evidence>
<dbReference type="InterPro" id="IPR036138">
    <property type="entry name" value="PBP_dimer_sf"/>
</dbReference>
<evidence type="ECO:0000256" key="3">
    <source>
        <dbReference type="ARBA" id="ARBA00023136"/>
    </source>
</evidence>
<dbReference type="Pfam" id="PF00905">
    <property type="entry name" value="Transpeptidase"/>
    <property type="match status" value="1"/>
</dbReference>
<evidence type="ECO:0000259" key="4">
    <source>
        <dbReference type="Pfam" id="PF00905"/>
    </source>
</evidence>
<dbReference type="OrthoDB" id="9766847at2"/>
<comment type="subcellular location">
    <subcellularLocation>
        <location evidence="1">Membrane</location>
    </subcellularLocation>
</comment>
<dbReference type="GeneID" id="65281913"/>
<dbReference type="SUPFAM" id="SSF56601">
    <property type="entry name" value="beta-lactamase/transpeptidase-like"/>
    <property type="match status" value="1"/>
</dbReference>
<keyword evidence="2" id="KW-0645">Protease</keyword>
<dbReference type="Proteomes" id="UP000248886">
    <property type="component" value="Unassembled WGS sequence"/>
</dbReference>
<dbReference type="EMBL" id="QKQP01000005">
    <property type="protein sequence ID" value="PZD80894.1"/>
    <property type="molecule type" value="Genomic_DNA"/>
</dbReference>
<name>A0A2W1KGL9_ACIFR</name>
<proteinExistence type="predicted"/>
<dbReference type="Gene3D" id="3.30.450.330">
    <property type="match status" value="1"/>
</dbReference>
<dbReference type="InterPro" id="IPR012338">
    <property type="entry name" value="Beta-lactam/transpept-like"/>
</dbReference>
<evidence type="ECO:0000259" key="5">
    <source>
        <dbReference type="Pfam" id="PF03717"/>
    </source>
</evidence>
<comment type="caution">
    <text evidence="6">The sequence shown here is derived from an EMBL/GenBank/DDBJ whole genome shotgun (WGS) entry which is preliminary data.</text>
</comment>
<evidence type="ECO:0000313" key="6">
    <source>
        <dbReference type="EMBL" id="PZD80894.1"/>
    </source>
</evidence>
<evidence type="ECO:0000256" key="2">
    <source>
        <dbReference type="ARBA" id="ARBA00022645"/>
    </source>
</evidence>
<dbReference type="Gene3D" id="1.10.150.770">
    <property type="match status" value="1"/>
</dbReference>
<reference evidence="6 7" key="1">
    <citation type="submission" date="2018-06" db="EMBL/GenBank/DDBJ databases">
        <title>Draft sequence of Acidithiobacillus ferrooxidans CCM 4253.</title>
        <authorList>
            <person name="Moya-Beltran A."/>
            <person name="Castro M."/>
            <person name="Covarrubias P.C."/>
            <person name="Issotta F."/>
            <person name="Janiczek O."/>
            <person name="Mandl M."/>
            <person name="Kucera J."/>
            <person name="Quatrini R."/>
        </authorList>
    </citation>
    <scope>NUCLEOTIDE SEQUENCE [LARGE SCALE GENOMIC DNA]</scope>
    <source>
        <strain evidence="6 7">CCM 4253</strain>
    </source>
</reference>
<dbReference type="GO" id="GO:0004180">
    <property type="term" value="F:carboxypeptidase activity"/>
    <property type="evidence" value="ECO:0007669"/>
    <property type="project" value="UniProtKB-KW"/>
</dbReference>
<feature type="domain" description="Penicillin-binding protein dimerisation" evidence="5">
    <location>
        <begin position="60"/>
        <end position="205"/>
    </location>
</feature>
<dbReference type="PANTHER" id="PTHR30627:SF1">
    <property type="entry name" value="PEPTIDOGLYCAN D,D-TRANSPEPTIDASE FTSI"/>
    <property type="match status" value="1"/>
</dbReference>
<evidence type="ECO:0000256" key="1">
    <source>
        <dbReference type="ARBA" id="ARBA00004370"/>
    </source>
</evidence>
<dbReference type="GO" id="GO:0005886">
    <property type="term" value="C:plasma membrane"/>
    <property type="evidence" value="ECO:0007669"/>
    <property type="project" value="TreeGrafter"/>
</dbReference>
<keyword evidence="2" id="KW-0378">Hydrolase</keyword>
<dbReference type="SUPFAM" id="SSF56519">
    <property type="entry name" value="Penicillin binding protein dimerisation domain"/>
    <property type="match status" value="1"/>
</dbReference>
<accession>A0A2W1KGL9</accession>
<dbReference type="AlphaFoldDB" id="A0A2W1KGL9"/>
<dbReference type="Gene3D" id="3.90.1310.10">
    <property type="entry name" value="Penicillin-binding protein 2a (Domain 2)"/>
    <property type="match status" value="1"/>
</dbReference>
<dbReference type="GO" id="GO:0071555">
    <property type="term" value="P:cell wall organization"/>
    <property type="evidence" value="ECO:0007669"/>
    <property type="project" value="TreeGrafter"/>
</dbReference>
<dbReference type="OMA" id="GRAFWVQ"/>
<protein>
    <submittedName>
        <fullName evidence="6">Penicillin-binding protein 2</fullName>
    </submittedName>
</protein>
<dbReference type="GO" id="GO:0008658">
    <property type="term" value="F:penicillin binding"/>
    <property type="evidence" value="ECO:0007669"/>
    <property type="project" value="InterPro"/>
</dbReference>
<dbReference type="Pfam" id="PF03717">
    <property type="entry name" value="PBP_dimer"/>
    <property type="match status" value="1"/>
</dbReference>
<dbReference type="InterPro" id="IPR005311">
    <property type="entry name" value="PBP_dimer"/>
</dbReference>
<dbReference type="PANTHER" id="PTHR30627">
    <property type="entry name" value="PEPTIDOGLYCAN D,D-TRANSPEPTIDASE"/>
    <property type="match status" value="1"/>
</dbReference>
<sequence length="584" mass="62608">MPSERLSLQRMLPRWRAILLLAVILVGLVVVLARDAELQWRQAHELRVQGRMRYLQSRPLPAARGVIYGSNGDALAVNVPAVTIWTDPRIFNAHRKDWNKVAQALNLSPDELTARVRSGGSGFAYILRQVQPQLGRTLEALHVPGIYVQKTSRTYYPLGAVTTPLLGLVHLDHQGAAGLEMGYNSWLSGKAGREKVLVDGQGEVLHLLGARQAPVPGHDLRLTINPQIQYWAYMTLLAAQQHFGATEGSAVVMNVHTGQILAMASVPSCNPNARGSCGDPADYVNNAVHQAFEPGSVMKPFMVAAALETGSIQPDQRFNVSHCLPVGGFCIRDDVVHHELNVAHILKYSSDIGAAKIALRTPAQAIYDMYRAAGYGKEPDLGFAGGTSGVLPPPQTWDKARHATIALGYGVSVTTLQLAEGYAAIANGGYHVAPTLIAGQPAQRVRIMPAPIAAHLRHWLEGVCAANGTGILAAIPGYAVAGKTGTANLANGKDGFLKNKTNATFVGFAPGFAPKLVMAVTLRGSSRYWNFGGVESAPVFRVTMRHALEELNIAPRWCGGKACASKENHITATQAEIWAEGGGN</sequence>
<feature type="domain" description="Penicillin-binding protein transpeptidase" evidence="4">
    <location>
        <begin position="248"/>
        <end position="544"/>
    </location>
</feature>
<keyword evidence="3" id="KW-0472">Membrane</keyword>
<dbReference type="RefSeq" id="WP_012537460.1">
    <property type="nucleotide sequence ID" value="NZ_AP025160.1"/>
</dbReference>
<dbReference type="InterPro" id="IPR050515">
    <property type="entry name" value="Beta-lactam/transpept"/>
</dbReference>
<dbReference type="InterPro" id="IPR001460">
    <property type="entry name" value="PCN-bd_Tpept"/>
</dbReference>
<keyword evidence="2" id="KW-0121">Carboxypeptidase</keyword>
<gene>
    <name evidence="6" type="ORF">DN052_10780</name>
</gene>
<dbReference type="Gene3D" id="3.40.710.10">
    <property type="entry name" value="DD-peptidase/beta-lactamase superfamily"/>
    <property type="match status" value="1"/>
</dbReference>